<gene>
    <name evidence="2" type="ORF">GGR16_003627</name>
</gene>
<keyword evidence="3" id="KW-1185">Reference proteome</keyword>
<dbReference type="SUPFAM" id="SSF53271">
    <property type="entry name" value="PRTase-like"/>
    <property type="match status" value="1"/>
</dbReference>
<protein>
    <submittedName>
        <fullName evidence="2">Putative phosphoribosyltransferase</fullName>
    </submittedName>
</protein>
<dbReference type="InterPro" id="IPR029057">
    <property type="entry name" value="PRTase-like"/>
</dbReference>
<proteinExistence type="predicted"/>
<comment type="caution">
    <text evidence="2">The sequence shown here is derived from an EMBL/GenBank/DDBJ whole genome shotgun (WGS) entry which is preliminary data.</text>
</comment>
<organism evidence="2 3">
    <name type="scientific">Chelatococcus caeni</name>
    <dbReference type="NCBI Taxonomy" id="1348468"/>
    <lineage>
        <taxon>Bacteria</taxon>
        <taxon>Pseudomonadati</taxon>
        <taxon>Pseudomonadota</taxon>
        <taxon>Alphaproteobacteria</taxon>
        <taxon>Hyphomicrobiales</taxon>
        <taxon>Chelatococcaceae</taxon>
        <taxon>Chelatococcus</taxon>
    </lineage>
</organism>
<keyword evidence="2" id="KW-0808">Transferase</keyword>
<reference evidence="2 3" key="1">
    <citation type="submission" date="2020-08" db="EMBL/GenBank/DDBJ databases">
        <title>Genomic Encyclopedia of Type Strains, Phase IV (KMG-IV): sequencing the most valuable type-strain genomes for metagenomic binning, comparative biology and taxonomic classification.</title>
        <authorList>
            <person name="Goeker M."/>
        </authorList>
    </citation>
    <scope>NUCLEOTIDE SEQUENCE [LARGE SCALE GENOMIC DNA]</scope>
    <source>
        <strain evidence="2 3">DSM 103737</strain>
    </source>
</reference>
<evidence type="ECO:0000313" key="2">
    <source>
        <dbReference type="EMBL" id="MBB4018580.1"/>
    </source>
</evidence>
<sequence length="225" mass="24109">MPFLNRVEAGRRLARALTEWRGEDPVILALPRGGVPVAAEIAAAFAAPLDLVLVRKLGVPRQPELAMGAVVDGAEPITVRNEDVIAGAQIAPADFEAVRARELVEIERRRRFYLGSRPPVRVEGRCAIVVDDGIATGATVRAALRAIRRRAPARLVLATPVAPRDVVADLSDEADAVVCLETPEPFWAVGAAYLDFDQVEDEAVIATLARFPPDEGSARSSAPQP</sequence>
<dbReference type="CDD" id="cd06223">
    <property type="entry name" value="PRTases_typeI"/>
    <property type="match status" value="1"/>
</dbReference>
<name>A0A840C045_9HYPH</name>
<dbReference type="Proteomes" id="UP000577362">
    <property type="component" value="Unassembled WGS sequence"/>
</dbReference>
<keyword evidence="2" id="KW-0328">Glycosyltransferase</keyword>
<evidence type="ECO:0000313" key="3">
    <source>
        <dbReference type="Proteomes" id="UP000577362"/>
    </source>
</evidence>
<dbReference type="EMBL" id="JACIEN010000004">
    <property type="protein sequence ID" value="MBB4018580.1"/>
    <property type="molecule type" value="Genomic_DNA"/>
</dbReference>
<dbReference type="Pfam" id="PF00156">
    <property type="entry name" value="Pribosyltran"/>
    <property type="match status" value="1"/>
</dbReference>
<evidence type="ECO:0000259" key="1">
    <source>
        <dbReference type="Pfam" id="PF00156"/>
    </source>
</evidence>
<dbReference type="AlphaFoldDB" id="A0A840C045"/>
<feature type="domain" description="Phosphoribosyltransferase" evidence="1">
    <location>
        <begin position="9"/>
        <end position="189"/>
    </location>
</feature>
<dbReference type="Gene3D" id="3.30.1310.20">
    <property type="entry name" value="PRTase-like"/>
    <property type="match status" value="1"/>
</dbReference>
<dbReference type="Gene3D" id="3.40.50.2020">
    <property type="match status" value="1"/>
</dbReference>
<dbReference type="RefSeq" id="WP_183317478.1">
    <property type="nucleotide sequence ID" value="NZ_JACIEN010000004.1"/>
</dbReference>
<dbReference type="GO" id="GO:0016757">
    <property type="term" value="F:glycosyltransferase activity"/>
    <property type="evidence" value="ECO:0007669"/>
    <property type="project" value="UniProtKB-KW"/>
</dbReference>
<dbReference type="InterPro" id="IPR000836">
    <property type="entry name" value="PRTase_dom"/>
</dbReference>
<accession>A0A840C045</accession>